<dbReference type="STRING" id="623281.SAMN05421747_101459"/>
<keyword evidence="1" id="KW-0472">Membrane</keyword>
<evidence type="ECO:0000256" key="1">
    <source>
        <dbReference type="SAM" id="Phobius"/>
    </source>
</evidence>
<dbReference type="Pfam" id="PF05751">
    <property type="entry name" value="FixH"/>
    <property type="match status" value="1"/>
</dbReference>
<dbReference type="InterPro" id="IPR008620">
    <property type="entry name" value="FixH"/>
</dbReference>
<dbReference type="RefSeq" id="WP_090970604.1">
    <property type="nucleotide sequence ID" value="NZ_FOLL01000001.1"/>
</dbReference>
<feature type="transmembrane region" description="Helical" evidence="1">
    <location>
        <begin position="7"/>
        <end position="26"/>
    </location>
</feature>
<accession>A0A1I1EAP1</accession>
<proteinExistence type="predicted"/>
<keyword evidence="1" id="KW-0812">Transmembrane</keyword>
<dbReference type="EMBL" id="FOLL01000001">
    <property type="protein sequence ID" value="SFB84189.1"/>
    <property type="molecule type" value="Genomic_DNA"/>
</dbReference>
<dbReference type="AlphaFoldDB" id="A0A1I1EAP1"/>
<dbReference type="OrthoDB" id="1493774at2"/>
<dbReference type="Proteomes" id="UP000199577">
    <property type="component" value="Unassembled WGS sequence"/>
</dbReference>
<sequence length="66" mass="7676">MDWGTKIVMALALFMIMIMSFGVYMLRHDTDSLVAPDYYERGLKYDSLQRVSQPLTAADTLMRLKR</sequence>
<name>A0A1I1EAP1_9SPHI</name>
<reference evidence="2 3" key="1">
    <citation type="submission" date="2016-10" db="EMBL/GenBank/DDBJ databases">
        <authorList>
            <person name="de Groot N.N."/>
        </authorList>
    </citation>
    <scope>NUCLEOTIDE SEQUENCE [LARGE SCALE GENOMIC DNA]</scope>
    <source>
        <strain evidence="2 3">DSM 22900</strain>
    </source>
</reference>
<evidence type="ECO:0000313" key="2">
    <source>
        <dbReference type="EMBL" id="SFB84189.1"/>
    </source>
</evidence>
<evidence type="ECO:0000313" key="3">
    <source>
        <dbReference type="Proteomes" id="UP000199577"/>
    </source>
</evidence>
<protein>
    <submittedName>
        <fullName evidence="2">FixH protein</fullName>
    </submittedName>
</protein>
<gene>
    <name evidence="2" type="ORF">SAMN05421747_101459</name>
</gene>
<keyword evidence="1" id="KW-1133">Transmembrane helix</keyword>
<keyword evidence="3" id="KW-1185">Reference proteome</keyword>
<organism evidence="2 3">
    <name type="scientific">Parapedobacter composti</name>
    <dbReference type="NCBI Taxonomy" id="623281"/>
    <lineage>
        <taxon>Bacteria</taxon>
        <taxon>Pseudomonadati</taxon>
        <taxon>Bacteroidota</taxon>
        <taxon>Sphingobacteriia</taxon>
        <taxon>Sphingobacteriales</taxon>
        <taxon>Sphingobacteriaceae</taxon>
        <taxon>Parapedobacter</taxon>
    </lineage>
</organism>